<evidence type="ECO:0000256" key="10">
    <source>
        <dbReference type="ARBA" id="ARBA00048109"/>
    </source>
</evidence>
<dbReference type="AlphaFoldDB" id="E5XT71"/>
<dbReference type="GO" id="GO:0051701">
    <property type="term" value="P:biological process involved in interaction with host"/>
    <property type="evidence" value="ECO:0007669"/>
    <property type="project" value="TreeGrafter"/>
</dbReference>
<feature type="domain" description="O-acyltransferase WSD1 C-terminal" evidence="13">
    <location>
        <begin position="306"/>
        <end position="451"/>
    </location>
</feature>
<comment type="caution">
    <text evidence="14">The sequence shown here is derived from an EMBL/GenBank/DDBJ whole genome shotgun (WGS) entry which is preliminary data.</text>
</comment>
<comment type="similarity">
    <text evidence="3 11">Belongs to the long-chain O-acyltransferase family.</text>
</comment>
<dbReference type="UniPathway" id="UPA00282"/>
<organism evidence="14 15">
    <name type="scientific">Segniliparus rugosus (strain ATCC BAA-974 / DSM 45345 / CCUG 50838 / CIP 108380 / JCM 13579 / CDC 945)</name>
    <dbReference type="NCBI Taxonomy" id="679197"/>
    <lineage>
        <taxon>Bacteria</taxon>
        <taxon>Bacillati</taxon>
        <taxon>Actinomycetota</taxon>
        <taxon>Actinomycetes</taxon>
        <taxon>Mycobacteriales</taxon>
        <taxon>Segniliparaceae</taxon>
        <taxon>Segniliparus</taxon>
    </lineage>
</organism>
<evidence type="ECO:0000256" key="1">
    <source>
        <dbReference type="ARBA" id="ARBA00004771"/>
    </source>
</evidence>
<name>E5XT71_SEGRC</name>
<dbReference type="PANTHER" id="PTHR31650:SF1">
    <property type="entry name" value="WAX ESTER SYNTHASE_DIACYLGLYCEROL ACYLTRANSFERASE 4-RELATED"/>
    <property type="match status" value="1"/>
</dbReference>
<feature type="domain" description="O-acyltransferase WSD1-like N-terminal" evidence="12">
    <location>
        <begin position="7"/>
        <end position="266"/>
    </location>
</feature>
<dbReference type="Pfam" id="PF03007">
    <property type="entry name" value="WS_DGAT_cat"/>
    <property type="match status" value="1"/>
</dbReference>
<dbReference type="InterPro" id="IPR045034">
    <property type="entry name" value="O-acyltransferase_WSD1-like"/>
</dbReference>
<evidence type="ECO:0000256" key="4">
    <source>
        <dbReference type="ARBA" id="ARBA00013244"/>
    </source>
</evidence>
<comment type="catalytic activity">
    <reaction evidence="10 11">
        <text>an acyl-CoA + a 1,2-diacyl-sn-glycerol = a triacyl-sn-glycerol + CoA</text>
        <dbReference type="Rhea" id="RHEA:10868"/>
        <dbReference type="ChEBI" id="CHEBI:17815"/>
        <dbReference type="ChEBI" id="CHEBI:57287"/>
        <dbReference type="ChEBI" id="CHEBI:58342"/>
        <dbReference type="ChEBI" id="CHEBI:64615"/>
        <dbReference type="EC" id="2.3.1.20"/>
    </reaction>
</comment>
<dbReference type="Pfam" id="PF06974">
    <property type="entry name" value="WS_DGAT_C"/>
    <property type="match status" value="1"/>
</dbReference>
<dbReference type="GO" id="GO:0005886">
    <property type="term" value="C:plasma membrane"/>
    <property type="evidence" value="ECO:0007669"/>
    <property type="project" value="TreeGrafter"/>
</dbReference>
<dbReference type="eggNOG" id="COG1020">
    <property type="taxonomic scope" value="Bacteria"/>
</dbReference>
<dbReference type="Proteomes" id="UP000004816">
    <property type="component" value="Unassembled WGS sequence"/>
</dbReference>
<dbReference type="OrthoDB" id="9810950at2"/>
<dbReference type="GO" id="GO:0071731">
    <property type="term" value="P:response to nitric oxide"/>
    <property type="evidence" value="ECO:0007669"/>
    <property type="project" value="TreeGrafter"/>
</dbReference>
<dbReference type="NCBIfam" id="TIGR02946">
    <property type="entry name" value="acyl_WS_DGAT"/>
    <property type="match status" value="1"/>
</dbReference>
<evidence type="ECO:0000313" key="15">
    <source>
        <dbReference type="Proteomes" id="UP000004816"/>
    </source>
</evidence>
<gene>
    <name evidence="14" type="ORF">HMPREF9336_02693</name>
</gene>
<dbReference type="InterPro" id="IPR014292">
    <property type="entry name" value="Acyl_transf_WS/DGAT"/>
</dbReference>
<keyword evidence="15" id="KW-1185">Reference proteome</keyword>
<comment type="pathway">
    <text evidence="1 11">Glycerolipid metabolism; triacylglycerol biosynthesis.</text>
</comment>
<keyword evidence="6 11" id="KW-0808">Transferase</keyword>
<proteinExistence type="inferred from homology"/>
<keyword evidence="9 11" id="KW-0012">Acyltransferase</keyword>
<dbReference type="GO" id="GO:0006071">
    <property type="term" value="P:glycerol metabolic process"/>
    <property type="evidence" value="ECO:0007669"/>
    <property type="project" value="UniProtKB-KW"/>
</dbReference>
<accession>E5XT71</accession>
<keyword evidence="7 11" id="KW-0319">Glycerol metabolism</keyword>
<dbReference type="InterPro" id="IPR009721">
    <property type="entry name" value="O-acyltransferase_WSD1_C"/>
</dbReference>
<evidence type="ECO:0000259" key="13">
    <source>
        <dbReference type="Pfam" id="PF06974"/>
    </source>
</evidence>
<protein>
    <recommendedName>
        <fullName evidence="4 11">Diacylglycerol O-acyltransferase</fullName>
        <ecNumber evidence="4 11">2.3.1.20</ecNumber>
    </recommendedName>
</protein>
<keyword evidence="5 11" id="KW-0444">Lipid biosynthesis</keyword>
<sequence length="457" mass="48599">MPLMPISDAMFLLMESREHPMHVGAVQLFQPPPEAGPDYGRVFHDQLLATADVSGDFRRRPGQPLASARALRWATDPELDFEYHVRRLALPSLAGMDELFALVSRLHSAALDRHRPLWELAVIEGLADGKLAIYTKVHHSLIDGVGALRTLLRTLSDDSEALDCPAVWAQRGRREPAQAAVAPRGPFAMIRGARAAAKGAAEVAPGLARYGAGLVRGSGLVRPMQAPRTMLNVPIGGARRVAARSWPLQRVKTLGKTLDGTVNDVVLAMSAGALRAYLSEQGALPDKPLVAACPVSMRKEGDQNAGNAITSLLANLATDKADPGERFEAIVRSVRSAKSMLATMTPLQQVVTGLINTAPAGLGGFPVMRDRAAPAFNIGIANVPGPSTARYWNRAELVGLYPASIAMDGLALNITVTSTADALHFGLTGCRSKVPHLPRILGHLEDSLAELEAAAGV</sequence>
<evidence type="ECO:0000256" key="3">
    <source>
        <dbReference type="ARBA" id="ARBA00009587"/>
    </source>
</evidence>
<evidence type="ECO:0000256" key="9">
    <source>
        <dbReference type="ARBA" id="ARBA00023315"/>
    </source>
</evidence>
<dbReference type="PANTHER" id="PTHR31650">
    <property type="entry name" value="O-ACYLTRANSFERASE (WSD1-LIKE) FAMILY PROTEIN"/>
    <property type="match status" value="1"/>
</dbReference>
<dbReference type="GO" id="GO:0004144">
    <property type="term" value="F:diacylglycerol O-acyltransferase activity"/>
    <property type="evidence" value="ECO:0007669"/>
    <property type="project" value="UniProtKB-EC"/>
</dbReference>
<evidence type="ECO:0000313" key="14">
    <source>
        <dbReference type="EMBL" id="EFV12482.1"/>
    </source>
</evidence>
<dbReference type="EMBL" id="ACZI02000002">
    <property type="protein sequence ID" value="EFV12482.1"/>
    <property type="molecule type" value="Genomic_DNA"/>
</dbReference>
<evidence type="ECO:0000256" key="7">
    <source>
        <dbReference type="ARBA" id="ARBA00022798"/>
    </source>
</evidence>
<dbReference type="InterPro" id="IPR004255">
    <property type="entry name" value="O-acyltransferase_WSD1_N"/>
</dbReference>
<reference evidence="14 15" key="1">
    <citation type="journal article" date="2011" name="Stand. Genomic Sci.">
        <title>High quality draft genome sequence of Segniliparus rugosus CDC 945(T)= (ATCC BAA-974(T)).</title>
        <authorList>
            <person name="Earl A.M."/>
            <person name="Desjardins C.A."/>
            <person name="Fitzgerald M.G."/>
            <person name="Arachchi H.M."/>
            <person name="Zeng Q."/>
            <person name="Mehta T."/>
            <person name="Griggs A."/>
            <person name="Birren B.W."/>
            <person name="Toney N.C."/>
            <person name="Carr J."/>
            <person name="Posey J."/>
            <person name="Butler W.R."/>
        </authorList>
    </citation>
    <scope>NUCLEOTIDE SEQUENCE [LARGE SCALE GENOMIC DNA]</scope>
    <source>
        <strain evidence="15">ATCC BAA-974 / DSM 45345 / CCUG 50838 / CIP 108380 / JCM 13579 / CDC 945</strain>
    </source>
</reference>
<evidence type="ECO:0000256" key="5">
    <source>
        <dbReference type="ARBA" id="ARBA00022516"/>
    </source>
</evidence>
<comment type="pathway">
    <text evidence="2">Lipid metabolism.</text>
</comment>
<dbReference type="RefSeq" id="WP_007471214.1">
    <property type="nucleotide sequence ID" value="NZ_KI391953.1"/>
</dbReference>
<dbReference type="GO" id="GO:0019432">
    <property type="term" value="P:triglyceride biosynthetic process"/>
    <property type="evidence" value="ECO:0007669"/>
    <property type="project" value="UniProtKB-UniPathway"/>
</dbReference>
<keyword evidence="8 11" id="KW-0443">Lipid metabolism</keyword>
<dbReference type="EC" id="2.3.1.20" evidence="4 11"/>
<evidence type="ECO:0000256" key="8">
    <source>
        <dbReference type="ARBA" id="ARBA00023098"/>
    </source>
</evidence>
<evidence type="ECO:0000256" key="2">
    <source>
        <dbReference type="ARBA" id="ARBA00005189"/>
    </source>
</evidence>
<dbReference type="GO" id="GO:0001666">
    <property type="term" value="P:response to hypoxia"/>
    <property type="evidence" value="ECO:0007669"/>
    <property type="project" value="TreeGrafter"/>
</dbReference>
<evidence type="ECO:0000256" key="6">
    <source>
        <dbReference type="ARBA" id="ARBA00022679"/>
    </source>
</evidence>
<dbReference type="STRING" id="679197.HMPREF9336_02693"/>
<dbReference type="HOGENOM" id="CLU_024186_4_1_11"/>
<evidence type="ECO:0000256" key="11">
    <source>
        <dbReference type="RuleBase" id="RU361241"/>
    </source>
</evidence>
<evidence type="ECO:0000259" key="12">
    <source>
        <dbReference type="Pfam" id="PF03007"/>
    </source>
</evidence>